<dbReference type="Gene3D" id="3.40.50.1970">
    <property type="match status" value="1"/>
</dbReference>
<dbReference type="PIRSF" id="PIRSF001455">
    <property type="entry name" value="DHQ_synth"/>
    <property type="match status" value="1"/>
</dbReference>
<dbReference type="InterPro" id="IPR056179">
    <property type="entry name" value="DHQS_C"/>
</dbReference>
<evidence type="ECO:0000256" key="4">
    <source>
        <dbReference type="ARBA" id="ARBA00023027"/>
    </source>
</evidence>
<evidence type="ECO:0000256" key="6">
    <source>
        <dbReference type="ARBA" id="ARBA00023285"/>
    </source>
</evidence>
<organism evidence="9">
    <name type="scientific">uncultured spirochete</name>
    <dbReference type="NCBI Taxonomy" id="156406"/>
    <lineage>
        <taxon>Bacteria</taxon>
        <taxon>Pseudomonadati</taxon>
        <taxon>Spirochaetota</taxon>
        <taxon>Spirochaetia</taxon>
        <taxon>Spirochaetales</taxon>
        <taxon>environmental samples</taxon>
    </lineage>
</organism>
<evidence type="ECO:0000256" key="1">
    <source>
        <dbReference type="ARBA" id="ARBA00001911"/>
    </source>
</evidence>
<proteinExistence type="predicted"/>
<keyword evidence="4" id="KW-0520">NAD</keyword>
<keyword evidence="5 9" id="KW-0456">Lyase</keyword>
<dbReference type="PANTHER" id="PTHR43622">
    <property type="entry name" value="3-DEHYDROQUINATE SYNTHASE"/>
    <property type="match status" value="1"/>
</dbReference>
<evidence type="ECO:0000256" key="2">
    <source>
        <dbReference type="ARBA" id="ARBA00001941"/>
    </source>
</evidence>
<dbReference type="InterPro" id="IPR050071">
    <property type="entry name" value="Dehydroquinate_synthase"/>
</dbReference>
<evidence type="ECO:0000259" key="7">
    <source>
        <dbReference type="Pfam" id="PF01761"/>
    </source>
</evidence>
<dbReference type="PANTHER" id="PTHR43622:SF1">
    <property type="entry name" value="3-DEHYDROQUINATE SYNTHASE"/>
    <property type="match status" value="1"/>
</dbReference>
<protein>
    <submittedName>
        <fullName evidence="9">Putative 3-dehydroquinate synthase</fullName>
        <ecNumber evidence="9">4.2.3.4</ecNumber>
    </submittedName>
</protein>
<dbReference type="GO" id="GO:0046872">
    <property type="term" value="F:metal ion binding"/>
    <property type="evidence" value="ECO:0007669"/>
    <property type="project" value="UniProtKB-KW"/>
</dbReference>
<keyword evidence="6" id="KW-0170">Cobalt</keyword>
<feature type="domain" description="3-dehydroquinate synthase N-terminal" evidence="7">
    <location>
        <begin position="51"/>
        <end position="162"/>
    </location>
</feature>
<evidence type="ECO:0000259" key="8">
    <source>
        <dbReference type="Pfam" id="PF24621"/>
    </source>
</evidence>
<name>A0A3P3XU33_9SPIR</name>
<keyword evidence="3" id="KW-0479">Metal-binding</keyword>
<dbReference type="CDD" id="cd08195">
    <property type="entry name" value="DHQS"/>
    <property type="match status" value="1"/>
</dbReference>
<dbReference type="InterPro" id="IPR030963">
    <property type="entry name" value="DHQ_synth_fam"/>
</dbReference>
<reference evidence="9" key="1">
    <citation type="submission" date="2017-02" db="EMBL/GenBank/DDBJ databases">
        <authorList>
            <person name="Regsiter A."/>
            <person name="William W."/>
        </authorList>
    </citation>
    <scope>NUCLEOTIDE SEQUENCE</scope>
    <source>
        <strain evidence="9">BdmA 4</strain>
    </source>
</reference>
<dbReference type="Pfam" id="PF01761">
    <property type="entry name" value="DHQ_synthase"/>
    <property type="match status" value="1"/>
</dbReference>
<dbReference type="InterPro" id="IPR030960">
    <property type="entry name" value="DHQS/DOIS_N"/>
</dbReference>
<dbReference type="AlphaFoldDB" id="A0A3P3XU33"/>
<dbReference type="Pfam" id="PF24621">
    <property type="entry name" value="DHQS_C"/>
    <property type="match status" value="1"/>
</dbReference>
<dbReference type="GO" id="GO:0009073">
    <property type="term" value="P:aromatic amino acid family biosynthetic process"/>
    <property type="evidence" value="ECO:0007669"/>
    <property type="project" value="InterPro"/>
</dbReference>
<dbReference type="SUPFAM" id="SSF56796">
    <property type="entry name" value="Dehydroquinate synthase-like"/>
    <property type="match status" value="1"/>
</dbReference>
<dbReference type="Gene3D" id="1.20.1090.10">
    <property type="entry name" value="Dehydroquinate synthase-like - alpha domain"/>
    <property type="match status" value="1"/>
</dbReference>
<gene>
    <name evidence="9" type="ORF">SPIRO4BDMA_70241</name>
</gene>
<sequence>MQTTHSIIRFGPLSEFRELLSPERVVFITSSALREKASEKLPMERESGRWIEVPDGESCKTFLVLESVYHALLNFDAGPDTVLVAIGGGSVSDLAGFAAHTWKRGIGLILVPTTLLAMIDASIGGKNAIDIGYAKNAVGSFHLPTSIICDVGWLPSLPEKDLASGMAEAIKHAVLDSEEHVQFFEQLAETRIPLAELGGKTFEDLIRRSQAVKLRYVNADLYDSHERHALNYGHTFGHAIELLTGLPHGFAVAAGMGAANTLAVSRGTLDPVTQGRIGSLLRHFGLPAGIQEAFGMAGRTMDRRALLELIRADKKRRGNYMDFVLPHGIGDVRIEAIPVDELAEVLQT</sequence>
<dbReference type="EMBL" id="FWDO01000007">
    <property type="protein sequence ID" value="SLM19817.1"/>
    <property type="molecule type" value="Genomic_DNA"/>
</dbReference>
<evidence type="ECO:0000313" key="9">
    <source>
        <dbReference type="EMBL" id="SLM19817.1"/>
    </source>
</evidence>
<dbReference type="GO" id="GO:0003856">
    <property type="term" value="F:3-dehydroquinate synthase activity"/>
    <property type="evidence" value="ECO:0007669"/>
    <property type="project" value="UniProtKB-EC"/>
</dbReference>
<evidence type="ECO:0000256" key="3">
    <source>
        <dbReference type="ARBA" id="ARBA00022723"/>
    </source>
</evidence>
<dbReference type="EC" id="4.2.3.4" evidence="9"/>
<evidence type="ECO:0000256" key="5">
    <source>
        <dbReference type="ARBA" id="ARBA00023239"/>
    </source>
</evidence>
<accession>A0A3P3XU33</accession>
<feature type="domain" description="3-dehydroquinate synthase C-terminal" evidence="8">
    <location>
        <begin position="165"/>
        <end position="315"/>
    </location>
</feature>
<comment type="cofactor">
    <cofactor evidence="1">
        <name>NAD(+)</name>
        <dbReference type="ChEBI" id="CHEBI:57540"/>
    </cofactor>
</comment>
<comment type="cofactor">
    <cofactor evidence="2">
        <name>Co(2+)</name>
        <dbReference type="ChEBI" id="CHEBI:48828"/>
    </cofactor>
</comment>